<dbReference type="PANTHER" id="PTHR10877">
    <property type="entry name" value="POLYCYSTIN FAMILY MEMBER"/>
    <property type="match status" value="1"/>
</dbReference>
<evidence type="ECO:0000259" key="7">
    <source>
        <dbReference type="Pfam" id="PF20519"/>
    </source>
</evidence>
<feature type="domain" description="Polycystin" evidence="7">
    <location>
        <begin position="373"/>
        <end position="509"/>
    </location>
</feature>
<keyword evidence="5 6" id="KW-0472">Membrane</keyword>
<evidence type="ECO:0000256" key="1">
    <source>
        <dbReference type="ARBA" id="ARBA00004141"/>
    </source>
</evidence>
<evidence type="ECO:0000256" key="5">
    <source>
        <dbReference type="ARBA" id="ARBA00023136"/>
    </source>
</evidence>
<dbReference type="InterPro" id="IPR051223">
    <property type="entry name" value="Polycystin"/>
</dbReference>
<evidence type="ECO:0000313" key="8">
    <source>
        <dbReference type="EMBL" id="KAJ8785859.1"/>
    </source>
</evidence>
<feature type="transmembrane region" description="Helical" evidence="6">
    <location>
        <begin position="208"/>
        <end position="230"/>
    </location>
</feature>
<keyword evidence="4 6" id="KW-1133">Transmembrane helix</keyword>
<keyword evidence="9" id="KW-1185">Reference proteome</keyword>
<reference evidence="8 9" key="1">
    <citation type="submission" date="2022-11" db="EMBL/GenBank/DDBJ databases">
        <title>Whole genome sequence of Eschrichtius robustus ER-17-0199.</title>
        <authorList>
            <person name="Bruniche-Olsen A."/>
            <person name="Black A.N."/>
            <person name="Fields C.J."/>
            <person name="Walden K."/>
            <person name="Dewoody J.A."/>
        </authorList>
    </citation>
    <scope>NUCLEOTIDE SEQUENCE [LARGE SCALE GENOMIC DNA]</scope>
    <source>
        <strain evidence="8">ER-17-0199</strain>
        <tissue evidence="8">Blubber</tissue>
    </source>
</reference>
<dbReference type="InterPro" id="IPR046791">
    <property type="entry name" value="Polycystin_dom"/>
</dbReference>
<dbReference type="AlphaFoldDB" id="A0AB34H2E4"/>
<dbReference type="GO" id="GO:0005262">
    <property type="term" value="F:calcium channel activity"/>
    <property type="evidence" value="ECO:0007669"/>
    <property type="project" value="TreeGrafter"/>
</dbReference>
<dbReference type="Proteomes" id="UP001159641">
    <property type="component" value="Unassembled WGS sequence"/>
</dbReference>
<evidence type="ECO:0000256" key="3">
    <source>
        <dbReference type="ARBA" id="ARBA00022692"/>
    </source>
</evidence>
<comment type="caution">
    <text evidence="8">The sequence shown here is derived from an EMBL/GenBank/DDBJ whole genome shotgun (WGS) entry which is preliminary data.</text>
</comment>
<evidence type="ECO:0000256" key="4">
    <source>
        <dbReference type="ARBA" id="ARBA00022989"/>
    </source>
</evidence>
<dbReference type="Pfam" id="PF20519">
    <property type="entry name" value="Polycystin_dom"/>
    <property type="match status" value="1"/>
</dbReference>
<evidence type="ECO:0000313" key="9">
    <source>
        <dbReference type="Proteomes" id="UP001159641"/>
    </source>
</evidence>
<dbReference type="GO" id="GO:0050982">
    <property type="term" value="P:detection of mechanical stimulus"/>
    <property type="evidence" value="ECO:0007669"/>
    <property type="project" value="TreeGrafter"/>
</dbReference>
<sequence>MSETVLDKVFPVATEQDRKQFSHLFFMKTSTGFQDGHIWYSIFSSSAWSNFTHVHQVSCCFSLLLCTILTTTMFRAVPKDPDEQKMDLAHVPFPLGDLQDLWSLVSSLFKPLKVPPPCSGWDFANSVDLNQLLALVEDVVCQQNEAGQLEHLEQELLLWEPQGFSRCQSHTQALGQLQTLKGCLGGQPGTLPPAHSSSLQASKPPGGLPWWCVLVGWLLVAAFFTMLYGLHYGRASPLKWLISMAVSFVESVFVTQPLKVPGFAAFFALVLKRVEDEEEPVVPLLGCLSGPDPSALFRAQRNSRRDIYQKPRASDVEKTKTTHLKEQKAFAVIREILAHLGSLWMLLLVAYGQGDPSAYHFNRHLGHSFIRSFSAMLGFQDFFTWASTTLVSNLDSHHPGFITDGNSKLVGSAQMRQVRVQESSCALALQLQASLDGCHAPYSLDIEDLSDYGEGWNASILNNSNDFSQAWQYQSQSQRRGYPIWGKLTVYRGGDYVVPLGTDRQSASRANTGMRNLVRHKASTTRQAQGHWNALAQQYHPCLEPISPPWVAEARRPDLALSLAQKQRLKAWLHPSREAPPLTGGPVRP</sequence>
<comment type="similarity">
    <text evidence="2">Belongs to the polycystin family.</text>
</comment>
<dbReference type="GO" id="GO:0016020">
    <property type="term" value="C:membrane"/>
    <property type="evidence" value="ECO:0007669"/>
    <property type="project" value="UniProtKB-SubCell"/>
</dbReference>
<organism evidence="8 9">
    <name type="scientific">Eschrichtius robustus</name>
    <name type="common">California gray whale</name>
    <name type="synonym">Eschrichtius gibbosus</name>
    <dbReference type="NCBI Taxonomy" id="9764"/>
    <lineage>
        <taxon>Eukaryota</taxon>
        <taxon>Metazoa</taxon>
        <taxon>Chordata</taxon>
        <taxon>Craniata</taxon>
        <taxon>Vertebrata</taxon>
        <taxon>Euteleostomi</taxon>
        <taxon>Mammalia</taxon>
        <taxon>Eutheria</taxon>
        <taxon>Laurasiatheria</taxon>
        <taxon>Artiodactyla</taxon>
        <taxon>Whippomorpha</taxon>
        <taxon>Cetacea</taxon>
        <taxon>Mysticeti</taxon>
        <taxon>Eschrichtiidae</taxon>
        <taxon>Eschrichtius</taxon>
    </lineage>
</organism>
<evidence type="ECO:0000256" key="2">
    <source>
        <dbReference type="ARBA" id="ARBA00007200"/>
    </source>
</evidence>
<proteinExistence type="inferred from homology"/>
<gene>
    <name evidence="8" type="ORF">J1605_006819</name>
</gene>
<accession>A0AB34H2E4</accession>
<dbReference type="PANTHER" id="PTHR10877:SF134">
    <property type="entry name" value="POLYCYSTIN-1-LIKE PROTEIN 2"/>
    <property type="match status" value="1"/>
</dbReference>
<feature type="transmembrane region" description="Helical" evidence="6">
    <location>
        <begin position="336"/>
        <end position="354"/>
    </location>
</feature>
<dbReference type="EMBL" id="JAIQCJ010002005">
    <property type="protein sequence ID" value="KAJ8785859.1"/>
    <property type="molecule type" value="Genomic_DNA"/>
</dbReference>
<comment type="subcellular location">
    <subcellularLocation>
        <location evidence="1">Membrane</location>
        <topology evidence="1">Multi-pass membrane protein</topology>
    </subcellularLocation>
</comment>
<name>A0AB34H2E4_ESCRO</name>
<evidence type="ECO:0000256" key="6">
    <source>
        <dbReference type="SAM" id="Phobius"/>
    </source>
</evidence>
<keyword evidence="3 6" id="KW-0812">Transmembrane</keyword>
<protein>
    <recommendedName>
        <fullName evidence="7">Polycystin domain-containing protein</fullName>
    </recommendedName>
</protein>